<dbReference type="InterPro" id="IPR029057">
    <property type="entry name" value="PRTase-like"/>
</dbReference>
<evidence type="ECO:0000259" key="1">
    <source>
        <dbReference type="Pfam" id="PF00156"/>
    </source>
</evidence>
<dbReference type="InterPro" id="IPR050137">
    <property type="entry name" value="PyrR_bifunctional"/>
</dbReference>
<dbReference type="CDD" id="cd06223">
    <property type="entry name" value="PRTases_typeI"/>
    <property type="match status" value="1"/>
</dbReference>
<dbReference type="Gene3D" id="3.40.50.2020">
    <property type="match status" value="1"/>
</dbReference>
<dbReference type="Proteomes" id="UP001199816">
    <property type="component" value="Unassembled WGS sequence"/>
</dbReference>
<dbReference type="EMBL" id="JAJNEC010000007">
    <property type="protein sequence ID" value="MCD2425463.1"/>
    <property type="molecule type" value="Genomic_DNA"/>
</dbReference>
<reference evidence="2 3" key="1">
    <citation type="submission" date="2021-11" db="EMBL/GenBank/DDBJ databases">
        <title>Genomic of Niabella pedocola.</title>
        <authorList>
            <person name="Wu T."/>
        </authorList>
    </citation>
    <scope>NUCLEOTIDE SEQUENCE [LARGE SCALE GENOMIC DNA]</scope>
    <source>
        <strain evidence="2 3">JCM 31011</strain>
    </source>
</reference>
<protein>
    <submittedName>
        <fullName evidence="2">Phosphoribosyltransferase</fullName>
    </submittedName>
</protein>
<keyword evidence="2" id="KW-0808">Transferase</keyword>
<keyword evidence="2" id="KW-0328">Glycosyltransferase</keyword>
<dbReference type="Pfam" id="PF00156">
    <property type="entry name" value="Pribosyltran"/>
    <property type="match status" value="1"/>
</dbReference>
<dbReference type="InterPro" id="IPR000836">
    <property type="entry name" value="PRTase_dom"/>
</dbReference>
<sequence>MKKYLLNTETVEKKLQRLALELIENNLDVPELILVGIEEHGVVLAKNIQQLIQKNSKIATELLTLQLNKKKPEAVTLSREMDFTDKVIVLIDDVTNSGKTLLYALKPFLNAHPARIQTLVLVERTHTLFPITPDYKGISLATTLQDHIYVEVDGDKVTGAYLA</sequence>
<name>A0ABS8PWL6_9BACT</name>
<accession>A0ABS8PWL6</accession>
<proteinExistence type="predicted"/>
<keyword evidence="3" id="KW-1185">Reference proteome</keyword>
<organism evidence="2 3">
    <name type="scientific">Niabella pedocola</name>
    <dbReference type="NCBI Taxonomy" id="1752077"/>
    <lineage>
        <taxon>Bacteria</taxon>
        <taxon>Pseudomonadati</taxon>
        <taxon>Bacteroidota</taxon>
        <taxon>Chitinophagia</taxon>
        <taxon>Chitinophagales</taxon>
        <taxon>Chitinophagaceae</taxon>
        <taxon>Niabella</taxon>
    </lineage>
</organism>
<dbReference type="PANTHER" id="PTHR11608:SF0">
    <property type="entry name" value="BIFUNCTIONAL PROTEIN PYRR"/>
    <property type="match status" value="1"/>
</dbReference>
<evidence type="ECO:0000313" key="3">
    <source>
        <dbReference type="Proteomes" id="UP001199816"/>
    </source>
</evidence>
<dbReference type="RefSeq" id="WP_231007960.1">
    <property type="nucleotide sequence ID" value="NZ_JAJNEC010000007.1"/>
</dbReference>
<dbReference type="PANTHER" id="PTHR11608">
    <property type="entry name" value="BIFUNCTIONAL PROTEIN PYRR"/>
    <property type="match status" value="1"/>
</dbReference>
<dbReference type="GO" id="GO:0016757">
    <property type="term" value="F:glycosyltransferase activity"/>
    <property type="evidence" value="ECO:0007669"/>
    <property type="project" value="UniProtKB-KW"/>
</dbReference>
<comment type="caution">
    <text evidence="2">The sequence shown here is derived from an EMBL/GenBank/DDBJ whole genome shotgun (WGS) entry which is preliminary data.</text>
</comment>
<dbReference type="SUPFAM" id="SSF53271">
    <property type="entry name" value="PRTase-like"/>
    <property type="match status" value="1"/>
</dbReference>
<feature type="domain" description="Phosphoribosyltransferase" evidence="1">
    <location>
        <begin position="5"/>
        <end position="140"/>
    </location>
</feature>
<evidence type="ECO:0000313" key="2">
    <source>
        <dbReference type="EMBL" id="MCD2425463.1"/>
    </source>
</evidence>
<gene>
    <name evidence="2" type="ORF">LQ567_21950</name>
</gene>